<sequence>LSTTESTIGTKKNRRKRTIFISFSFSLIELFPFRSPPSNQKRREGRRTKSTMKRSLIIVFLLSIGTVAEEMKCTEDGVETTDRCVSTKACPVNDETRNKTSEMIGRSFPRFDQMHNLRIIGGACVTHGEVTEAYLKLIYIYSSIFPIILNIPLKELSFDTSYITFGQILELDKQMQDLGRVHLHRLENTDPELIRRKVDDFFISLMLRNDYKEYRRYHQEKNTTSFANN</sequence>
<reference evidence="1" key="1">
    <citation type="submission" date="2023-10" db="EMBL/GenBank/DDBJ databases">
        <title>Genome assembly of Pristionchus species.</title>
        <authorList>
            <person name="Yoshida K."/>
            <person name="Sommer R.J."/>
        </authorList>
    </citation>
    <scope>NUCLEOTIDE SEQUENCE</scope>
    <source>
        <strain evidence="1">RS5133</strain>
    </source>
</reference>
<dbReference type="Proteomes" id="UP001432322">
    <property type="component" value="Unassembled WGS sequence"/>
</dbReference>
<name>A0AAV5WSB3_9BILA</name>
<feature type="non-terminal residue" evidence="1">
    <location>
        <position position="1"/>
    </location>
</feature>
<accession>A0AAV5WSB3</accession>
<keyword evidence="2" id="KW-1185">Reference proteome</keyword>
<dbReference type="AlphaFoldDB" id="A0AAV5WSB3"/>
<comment type="caution">
    <text evidence="1">The sequence shown here is derived from an EMBL/GenBank/DDBJ whole genome shotgun (WGS) entry which is preliminary data.</text>
</comment>
<gene>
    <name evidence="1" type="ORF">PFISCL1PPCAC_26371</name>
</gene>
<evidence type="ECO:0000313" key="1">
    <source>
        <dbReference type="EMBL" id="GMT35074.1"/>
    </source>
</evidence>
<organism evidence="1 2">
    <name type="scientific">Pristionchus fissidentatus</name>
    <dbReference type="NCBI Taxonomy" id="1538716"/>
    <lineage>
        <taxon>Eukaryota</taxon>
        <taxon>Metazoa</taxon>
        <taxon>Ecdysozoa</taxon>
        <taxon>Nematoda</taxon>
        <taxon>Chromadorea</taxon>
        <taxon>Rhabditida</taxon>
        <taxon>Rhabditina</taxon>
        <taxon>Diplogasteromorpha</taxon>
        <taxon>Diplogasteroidea</taxon>
        <taxon>Neodiplogasteridae</taxon>
        <taxon>Pristionchus</taxon>
    </lineage>
</organism>
<dbReference type="EMBL" id="BTSY01000007">
    <property type="protein sequence ID" value="GMT35074.1"/>
    <property type="molecule type" value="Genomic_DNA"/>
</dbReference>
<proteinExistence type="predicted"/>
<evidence type="ECO:0000313" key="2">
    <source>
        <dbReference type="Proteomes" id="UP001432322"/>
    </source>
</evidence>
<protein>
    <submittedName>
        <fullName evidence="1">Uncharacterized protein</fullName>
    </submittedName>
</protein>